<evidence type="ECO:0000256" key="4">
    <source>
        <dbReference type="SAM" id="MobiDB-lite"/>
    </source>
</evidence>
<accession>A0ABN8PKV6</accession>
<keyword evidence="7" id="KW-1185">Reference proteome</keyword>
<protein>
    <recommendedName>
        <fullName evidence="5">RRM domain-containing protein</fullName>
    </recommendedName>
</protein>
<dbReference type="PRINTS" id="PR00961">
    <property type="entry name" value="HUDSXLRNA"/>
</dbReference>
<evidence type="ECO:0000256" key="1">
    <source>
        <dbReference type="ARBA" id="ARBA00022737"/>
    </source>
</evidence>
<dbReference type="Gene3D" id="3.30.70.330">
    <property type="match status" value="1"/>
</dbReference>
<dbReference type="PANTHER" id="PTHR24012">
    <property type="entry name" value="RNA BINDING PROTEIN"/>
    <property type="match status" value="1"/>
</dbReference>
<organism evidence="6 7">
    <name type="scientific">Porites lobata</name>
    <dbReference type="NCBI Taxonomy" id="104759"/>
    <lineage>
        <taxon>Eukaryota</taxon>
        <taxon>Metazoa</taxon>
        <taxon>Cnidaria</taxon>
        <taxon>Anthozoa</taxon>
        <taxon>Hexacorallia</taxon>
        <taxon>Scleractinia</taxon>
        <taxon>Fungiina</taxon>
        <taxon>Poritidae</taxon>
        <taxon>Porites</taxon>
    </lineage>
</organism>
<dbReference type="SMART" id="SM00360">
    <property type="entry name" value="RRM"/>
    <property type="match status" value="1"/>
</dbReference>
<feature type="compositionally biased region" description="Polar residues" evidence="4">
    <location>
        <begin position="127"/>
        <end position="137"/>
    </location>
</feature>
<keyword evidence="2 3" id="KW-0694">RNA-binding</keyword>
<dbReference type="Pfam" id="PF00076">
    <property type="entry name" value="RRM_1"/>
    <property type="match status" value="1"/>
</dbReference>
<dbReference type="Proteomes" id="UP001159405">
    <property type="component" value="Unassembled WGS sequence"/>
</dbReference>
<gene>
    <name evidence="6" type="ORF">PLOB_00043568</name>
</gene>
<name>A0ABN8PKV6_9CNID</name>
<reference evidence="6 7" key="1">
    <citation type="submission" date="2022-05" db="EMBL/GenBank/DDBJ databases">
        <authorList>
            <consortium name="Genoscope - CEA"/>
            <person name="William W."/>
        </authorList>
    </citation>
    <scope>NUCLEOTIDE SEQUENCE [LARGE SCALE GENOMIC DNA]</scope>
</reference>
<dbReference type="InterPro" id="IPR000504">
    <property type="entry name" value="RRM_dom"/>
</dbReference>
<dbReference type="SUPFAM" id="SSF54928">
    <property type="entry name" value="RNA-binding domain, RBD"/>
    <property type="match status" value="1"/>
</dbReference>
<dbReference type="InterPro" id="IPR002343">
    <property type="entry name" value="Hud_Sxl_RNA"/>
</dbReference>
<feature type="compositionally biased region" description="Low complexity" evidence="4">
    <location>
        <begin position="138"/>
        <end position="150"/>
    </location>
</feature>
<dbReference type="EMBL" id="CALNXK010000071">
    <property type="protein sequence ID" value="CAH3143683.1"/>
    <property type="molecule type" value="Genomic_DNA"/>
</dbReference>
<feature type="region of interest" description="Disordered" evidence="4">
    <location>
        <begin position="19"/>
        <end position="156"/>
    </location>
</feature>
<sequence>MASRWRTWDQDFFIDVHASKKPEETELIPPLGHGRGKPPKDIGSIALPKAALGITKEKKTSQASAPGRGRASMMKARALTDSPPVRRPGERSEKTPISIINQREAFPPLSASNPVSSSPKWVKESQSRSNKGNTKPVTTSTRSSRSNRSSVGIKGHVLSSTDGGDVIIIENFPTSITEKDLVDLFKPYGEVLACVIERDSNGVSLGTSLIRMENRTACEWIINTFSGEEYPGASEPMVCRFLVEDEEHS</sequence>
<evidence type="ECO:0000256" key="3">
    <source>
        <dbReference type="PROSITE-ProRule" id="PRU00176"/>
    </source>
</evidence>
<feature type="compositionally biased region" description="Polar residues" evidence="4">
    <location>
        <begin position="110"/>
        <end position="119"/>
    </location>
</feature>
<dbReference type="InterPro" id="IPR035979">
    <property type="entry name" value="RBD_domain_sf"/>
</dbReference>
<evidence type="ECO:0000256" key="2">
    <source>
        <dbReference type="ARBA" id="ARBA00022884"/>
    </source>
</evidence>
<keyword evidence="1" id="KW-0677">Repeat</keyword>
<evidence type="ECO:0000313" key="6">
    <source>
        <dbReference type="EMBL" id="CAH3143683.1"/>
    </source>
</evidence>
<feature type="domain" description="RRM" evidence="5">
    <location>
        <begin position="165"/>
        <end position="244"/>
    </location>
</feature>
<evidence type="ECO:0000313" key="7">
    <source>
        <dbReference type="Proteomes" id="UP001159405"/>
    </source>
</evidence>
<evidence type="ECO:0000259" key="5">
    <source>
        <dbReference type="PROSITE" id="PS50102"/>
    </source>
</evidence>
<comment type="caution">
    <text evidence="6">The sequence shown here is derived from an EMBL/GenBank/DDBJ whole genome shotgun (WGS) entry which is preliminary data.</text>
</comment>
<dbReference type="PROSITE" id="PS50102">
    <property type="entry name" value="RRM"/>
    <property type="match status" value="1"/>
</dbReference>
<dbReference type="InterPro" id="IPR012677">
    <property type="entry name" value="Nucleotide-bd_a/b_plait_sf"/>
</dbReference>
<proteinExistence type="predicted"/>